<sequence>MWPAIQRTVESPRTTGDRTSPRRGLNENKCRKLGGRRQKPMRRPHHSPVLLQGNMKLSGRHPHPPYHLNDCFQHPPTVLTNSQPNLNPLCNIPKEKPLDFSSHSVLLFLNVPWPFNLNAYCKFIIST</sequence>
<dbReference type="EMBL" id="CAJVCH010407494">
    <property type="protein sequence ID" value="CAG7817947.1"/>
    <property type="molecule type" value="Genomic_DNA"/>
</dbReference>
<organism evidence="2 3">
    <name type="scientific">Allacma fusca</name>
    <dbReference type="NCBI Taxonomy" id="39272"/>
    <lineage>
        <taxon>Eukaryota</taxon>
        <taxon>Metazoa</taxon>
        <taxon>Ecdysozoa</taxon>
        <taxon>Arthropoda</taxon>
        <taxon>Hexapoda</taxon>
        <taxon>Collembola</taxon>
        <taxon>Symphypleona</taxon>
        <taxon>Sminthuridae</taxon>
        <taxon>Allacma</taxon>
    </lineage>
</organism>
<dbReference type="AlphaFoldDB" id="A0A8J2PCD0"/>
<evidence type="ECO:0000313" key="2">
    <source>
        <dbReference type="EMBL" id="CAG7817947.1"/>
    </source>
</evidence>
<feature type="compositionally biased region" description="Basic and acidic residues" evidence="1">
    <location>
        <begin position="15"/>
        <end position="30"/>
    </location>
</feature>
<evidence type="ECO:0000313" key="3">
    <source>
        <dbReference type="Proteomes" id="UP000708208"/>
    </source>
</evidence>
<proteinExistence type="predicted"/>
<protein>
    <submittedName>
        <fullName evidence="2">Uncharacterized protein</fullName>
    </submittedName>
</protein>
<comment type="caution">
    <text evidence="2">The sequence shown here is derived from an EMBL/GenBank/DDBJ whole genome shotgun (WGS) entry which is preliminary data.</text>
</comment>
<feature type="region of interest" description="Disordered" evidence="1">
    <location>
        <begin position="1"/>
        <end position="48"/>
    </location>
</feature>
<accession>A0A8J2PCD0</accession>
<keyword evidence="3" id="KW-1185">Reference proteome</keyword>
<gene>
    <name evidence="2" type="ORF">AFUS01_LOCUS28483</name>
</gene>
<name>A0A8J2PCD0_9HEXA</name>
<evidence type="ECO:0000256" key="1">
    <source>
        <dbReference type="SAM" id="MobiDB-lite"/>
    </source>
</evidence>
<feature type="compositionally biased region" description="Basic residues" evidence="1">
    <location>
        <begin position="31"/>
        <end position="46"/>
    </location>
</feature>
<dbReference type="Proteomes" id="UP000708208">
    <property type="component" value="Unassembled WGS sequence"/>
</dbReference>
<reference evidence="2" key="1">
    <citation type="submission" date="2021-06" db="EMBL/GenBank/DDBJ databases">
        <authorList>
            <person name="Hodson N. C."/>
            <person name="Mongue J. A."/>
            <person name="Jaron S. K."/>
        </authorList>
    </citation>
    <scope>NUCLEOTIDE SEQUENCE</scope>
</reference>